<evidence type="ECO:0000256" key="1">
    <source>
        <dbReference type="ARBA" id="ARBA00006171"/>
    </source>
</evidence>
<dbReference type="Gene3D" id="1.10.150.240">
    <property type="entry name" value="Putative phosphatase, domain 2"/>
    <property type="match status" value="1"/>
</dbReference>
<keyword evidence="3" id="KW-1185">Reference proteome</keyword>
<dbReference type="Gene3D" id="3.40.50.1000">
    <property type="entry name" value="HAD superfamily/HAD-like"/>
    <property type="match status" value="1"/>
</dbReference>
<dbReference type="InterPro" id="IPR036412">
    <property type="entry name" value="HAD-like_sf"/>
</dbReference>
<dbReference type="CDD" id="cd02598">
    <property type="entry name" value="HAD_BPGM"/>
    <property type="match status" value="1"/>
</dbReference>
<dbReference type="InterPro" id="IPR010976">
    <property type="entry name" value="B-phosphoglucomutase_hydrolase"/>
</dbReference>
<comment type="similarity">
    <text evidence="1">Belongs to the HAD-like hydrolase superfamily. CbbY/CbbZ/Gph/YieH family.</text>
</comment>
<dbReference type="RefSeq" id="WP_134777073.1">
    <property type="nucleotide sequence ID" value="NZ_JAYLLN010000031.1"/>
</dbReference>
<comment type="caution">
    <text evidence="2">The sequence shown here is derived from an EMBL/GenBank/DDBJ whole genome shotgun (WGS) entry which is preliminary data.</text>
</comment>
<protein>
    <submittedName>
        <fullName evidence="2">Beta-phosphoglucomutase</fullName>
        <ecNumber evidence="2">5.4.2.6</ecNumber>
    </submittedName>
</protein>
<keyword evidence="2" id="KW-0413">Isomerase</keyword>
<dbReference type="NCBIfam" id="TIGR02009">
    <property type="entry name" value="PGMB-YQAB-SF"/>
    <property type="match status" value="1"/>
</dbReference>
<dbReference type="NCBIfam" id="TIGR01990">
    <property type="entry name" value="bPGM"/>
    <property type="match status" value="1"/>
</dbReference>
<dbReference type="SFLD" id="SFLDG01129">
    <property type="entry name" value="C1.5:_HAD__Beta-PGM__Phosphata"/>
    <property type="match status" value="1"/>
</dbReference>
<gene>
    <name evidence="2" type="primary">pgmB</name>
    <name evidence="2" type="ORF">VJ786_12220</name>
</gene>
<dbReference type="Proteomes" id="UP001363035">
    <property type="component" value="Unassembled WGS sequence"/>
</dbReference>
<evidence type="ECO:0000313" key="2">
    <source>
        <dbReference type="EMBL" id="MEI5985666.1"/>
    </source>
</evidence>
<dbReference type="SFLD" id="SFLDG01135">
    <property type="entry name" value="C1.5.6:_HAD__Beta-PGM__Phospha"/>
    <property type="match status" value="1"/>
</dbReference>
<dbReference type="InterPro" id="IPR023198">
    <property type="entry name" value="PGP-like_dom2"/>
</dbReference>
<dbReference type="InterPro" id="IPR051806">
    <property type="entry name" value="HAD-like_SPP"/>
</dbReference>
<dbReference type="SUPFAM" id="SSF56784">
    <property type="entry name" value="HAD-like"/>
    <property type="match status" value="1"/>
</dbReference>
<dbReference type="PANTHER" id="PTHR43481:SF4">
    <property type="entry name" value="GLYCEROL-1-PHOSPHATE PHOSPHOHYDROLASE 1-RELATED"/>
    <property type="match status" value="1"/>
</dbReference>
<evidence type="ECO:0000313" key="3">
    <source>
        <dbReference type="Proteomes" id="UP001363035"/>
    </source>
</evidence>
<dbReference type="InterPro" id="IPR006439">
    <property type="entry name" value="HAD-SF_hydro_IA"/>
</dbReference>
<proteinExistence type="inferred from homology"/>
<dbReference type="InterPro" id="IPR023214">
    <property type="entry name" value="HAD_sf"/>
</dbReference>
<name>A0ABU8I7G0_9SPHI</name>
<dbReference type="GO" id="GO:0008801">
    <property type="term" value="F:beta-phosphoglucomutase activity"/>
    <property type="evidence" value="ECO:0007669"/>
    <property type="project" value="UniProtKB-EC"/>
</dbReference>
<organism evidence="2 3">
    <name type="scientific">Sphingobacterium tenebrionis</name>
    <dbReference type="NCBI Taxonomy" id="3111775"/>
    <lineage>
        <taxon>Bacteria</taxon>
        <taxon>Pseudomonadati</taxon>
        <taxon>Bacteroidota</taxon>
        <taxon>Sphingobacteriia</taxon>
        <taxon>Sphingobacteriales</taxon>
        <taxon>Sphingobacteriaceae</taxon>
        <taxon>Sphingobacterium</taxon>
    </lineage>
</organism>
<dbReference type="SFLD" id="SFLDS00003">
    <property type="entry name" value="Haloacid_Dehalogenase"/>
    <property type="match status" value="1"/>
</dbReference>
<dbReference type="NCBIfam" id="TIGR01509">
    <property type="entry name" value="HAD-SF-IA-v3"/>
    <property type="match status" value="1"/>
</dbReference>
<reference evidence="2 3" key="1">
    <citation type="submission" date="2024-01" db="EMBL/GenBank/DDBJ databases">
        <title>Sphingobacterium tenebrionis sp. nov., a novel endophyte isolated from tenebrio molitor intestines.</title>
        <authorList>
            <person name="Zhang C."/>
        </authorList>
    </citation>
    <scope>NUCLEOTIDE SEQUENCE [LARGE SCALE GENOMIC DNA]</scope>
    <source>
        <strain evidence="2 3">PU5-4</strain>
    </source>
</reference>
<dbReference type="EC" id="5.4.2.6" evidence="2"/>
<accession>A0ABU8I7G0</accession>
<dbReference type="PANTHER" id="PTHR43481">
    <property type="entry name" value="FRUCTOSE-1-PHOSPHATE PHOSPHATASE"/>
    <property type="match status" value="1"/>
</dbReference>
<sequence>MKKITALLEKAEAVIFDLDGVLVDTAVFHYQAWKRLADELGIPFDIEKNEALKGISRMDSLDKILAWGEVQKTDAEKQQLAERKNEWYLELLDTMKTGDVLPGTIALLSWLKDNHKKIALGSASKNAPAILEKTGIIEYFDAVIDGNSVSRSKPDPQVFLLGAEKLGADPANCVVFEDAQSGIEAAIAAGMQVVAVDKDAVLRDYDERVNSLVEAI</sequence>
<dbReference type="InterPro" id="IPR010972">
    <property type="entry name" value="Beta-PGM"/>
</dbReference>
<dbReference type="EMBL" id="JAYLLN010000031">
    <property type="protein sequence ID" value="MEI5985666.1"/>
    <property type="molecule type" value="Genomic_DNA"/>
</dbReference>
<dbReference type="Pfam" id="PF00702">
    <property type="entry name" value="Hydrolase"/>
    <property type="match status" value="1"/>
</dbReference>